<protein>
    <submittedName>
        <fullName evidence="1">Uncharacterized protein</fullName>
    </submittedName>
</protein>
<dbReference type="EMBL" id="CAJPIN010030910">
    <property type="protein sequence ID" value="CAG2064019.1"/>
    <property type="molecule type" value="Genomic_DNA"/>
</dbReference>
<dbReference type="Proteomes" id="UP001153148">
    <property type="component" value="Unassembled WGS sequence"/>
</dbReference>
<organism evidence="1 2">
    <name type="scientific">Timema podura</name>
    <name type="common">Walking stick</name>
    <dbReference type="NCBI Taxonomy" id="61482"/>
    <lineage>
        <taxon>Eukaryota</taxon>
        <taxon>Metazoa</taxon>
        <taxon>Ecdysozoa</taxon>
        <taxon>Arthropoda</taxon>
        <taxon>Hexapoda</taxon>
        <taxon>Insecta</taxon>
        <taxon>Pterygota</taxon>
        <taxon>Neoptera</taxon>
        <taxon>Polyneoptera</taxon>
        <taxon>Phasmatodea</taxon>
        <taxon>Timematodea</taxon>
        <taxon>Timematoidea</taxon>
        <taxon>Timematidae</taxon>
        <taxon>Timema</taxon>
    </lineage>
</organism>
<comment type="caution">
    <text evidence="1">The sequence shown here is derived from an EMBL/GenBank/DDBJ whole genome shotgun (WGS) entry which is preliminary data.</text>
</comment>
<reference evidence="1" key="1">
    <citation type="submission" date="2021-03" db="EMBL/GenBank/DDBJ databases">
        <authorList>
            <person name="Tran Van P."/>
        </authorList>
    </citation>
    <scope>NUCLEOTIDE SEQUENCE</scope>
</reference>
<name>A0ABN7PAE6_TIMPD</name>
<accession>A0ABN7PAE6</accession>
<proteinExistence type="predicted"/>
<sequence length="46" mass="5111">MVSVPNVPTRIADSLTLPIGVWLGIPALPVVVSFDKNLLWWFDCVM</sequence>
<evidence type="ECO:0000313" key="2">
    <source>
        <dbReference type="Proteomes" id="UP001153148"/>
    </source>
</evidence>
<keyword evidence="2" id="KW-1185">Reference proteome</keyword>
<evidence type="ECO:0000313" key="1">
    <source>
        <dbReference type="EMBL" id="CAG2064019.1"/>
    </source>
</evidence>
<gene>
    <name evidence="1" type="ORF">TPAB3V08_LOCUS10966</name>
</gene>